<accession>A0AAN9NIT1</accession>
<dbReference type="EMBL" id="JAYMYR010000003">
    <property type="protein sequence ID" value="KAK7373496.1"/>
    <property type="molecule type" value="Genomic_DNA"/>
</dbReference>
<evidence type="ECO:0000313" key="1">
    <source>
        <dbReference type="EMBL" id="KAK7373496.1"/>
    </source>
</evidence>
<comment type="caution">
    <text evidence="1">The sequence shown here is derived from an EMBL/GenBank/DDBJ whole genome shotgun (WGS) entry which is preliminary data.</text>
</comment>
<sequence length="93" mass="10093">MGKEDQRWYEPNTNLTARGRVDGGSIKLVALKDGVSGDKLVARGTKGGGRRVGRGNQSWGDRGDILRGGRLVGIDEWDEKGREVFLLVDLVVG</sequence>
<evidence type="ECO:0000313" key="2">
    <source>
        <dbReference type="Proteomes" id="UP001374584"/>
    </source>
</evidence>
<reference evidence="1 2" key="1">
    <citation type="submission" date="2024-01" db="EMBL/GenBank/DDBJ databases">
        <title>The genomes of 5 underutilized Papilionoideae crops provide insights into root nodulation and disease resistanc.</title>
        <authorList>
            <person name="Jiang F."/>
        </authorList>
    </citation>
    <scope>NUCLEOTIDE SEQUENCE [LARGE SCALE GENOMIC DNA]</scope>
    <source>
        <strain evidence="1">JINMINGXINNONG_FW02</strain>
        <tissue evidence="1">Leaves</tissue>
    </source>
</reference>
<dbReference type="AlphaFoldDB" id="A0AAN9NIT1"/>
<gene>
    <name evidence="1" type="ORF">VNO80_06906</name>
</gene>
<dbReference type="Proteomes" id="UP001374584">
    <property type="component" value="Unassembled WGS sequence"/>
</dbReference>
<keyword evidence="2" id="KW-1185">Reference proteome</keyword>
<organism evidence="1 2">
    <name type="scientific">Phaseolus coccineus</name>
    <name type="common">Scarlet runner bean</name>
    <name type="synonym">Phaseolus multiflorus</name>
    <dbReference type="NCBI Taxonomy" id="3886"/>
    <lineage>
        <taxon>Eukaryota</taxon>
        <taxon>Viridiplantae</taxon>
        <taxon>Streptophyta</taxon>
        <taxon>Embryophyta</taxon>
        <taxon>Tracheophyta</taxon>
        <taxon>Spermatophyta</taxon>
        <taxon>Magnoliopsida</taxon>
        <taxon>eudicotyledons</taxon>
        <taxon>Gunneridae</taxon>
        <taxon>Pentapetalae</taxon>
        <taxon>rosids</taxon>
        <taxon>fabids</taxon>
        <taxon>Fabales</taxon>
        <taxon>Fabaceae</taxon>
        <taxon>Papilionoideae</taxon>
        <taxon>50 kb inversion clade</taxon>
        <taxon>NPAAA clade</taxon>
        <taxon>indigoferoid/millettioid clade</taxon>
        <taxon>Phaseoleae</taxon>
        <taxon>Phaseolus</taxon>
    </lineage>
</organism>
<proteinExistence type="predicted"/>
<name>A0AAN9NIT1_PHACN</name>
<protein>
    <submittedName>
        <fullName evidence="1">Uncharacterized protein</fullName>
    </submittedName>
</protein>